<dbReference type="HOGENOM" id="CLU_027128_6_3_4"/>
<protein>
    <submittedName>
        <fullName evidence="4">ABC-type branched-chain amino acid transport systems, periplasmic component</fullName>
    </submittedName>
</protein>
<gene>
    <name evidence="4" type="ORF">SMCB_0834</name>
</gene>
<dbReference type="Pfam" id="PF13458">
    <property type="entry name" value="Peripla_BP_6"/>
    <property type="match status" value="1"/>
</dbReference>
<feature type="domain" description="Leucine-binding protein" evidence="3">
    <location>
        <begin position="2"/>
        <end position="325"/>
    </location>
</feature>
<evidence type="ECO:0000256" key="1">
    <source>
        <dbReference type="ARBA" id="ARBA00010062"/>
    </source>
</evidence>
<dbReference type="Gene3D" id="3.40.50.2300">
    <property type="match status" value="2"/>
</dbReference>
<dbReference type="InterPro" id="IPR051010">
    <property type="entry name" value="BCAA_transport"/>
</dbReference>
<evidence type="ECO:0000313" key="5">
    <source>
        <dbReference type="Proteomes" id="UP000066014"/>
    </source>
</evidence>
<dbReference type="PANTHER" id="PTHR30483">
    <property type="entry name" value="LEUCINE-SPECIFIC-BINDING PROTEIN"/>
    <property type="match status" value="1"/>
</dbReference>
<dbReference type="InterPro" id="IPR028082">
    <property type="entry name" value="Peripla_BP_I"/>
</dbReference>
<name>A0A060NMQ5_9BURK</name>
<dbReference type="InterPro" id="IPR028081">
    <property type="entry name" value="Leu-bd"/>
</dbReference>
<organism evidence="4 5">
    <name type="scientific">Serpentinimonas maccroryi</name>
    <dbReference type="NCBI Taxonomy" id="1458426"/>
    <lineage>
        <taxon>Bacteria</taxon>
        <taxon>Pseudomonadati</taxon>
        <taxon>Pseudomonadota</taxon>
        <taxon>Betaproteobacteria</taxon>
        <taxon>Burkholderiales</taxon>
        <taxon>Comamonadaceae</taxon>
        <taxon>Serpentinimonas</taxon>
    </lineage>
</organism>
<evidence type="ECO:0000256" key="2">
    <source>
        <dbReference type="ARBA" id="ARBA00022729"/>
    </source>
</evidence>
<dbReference type="Proteomes" id="UP000066014">
    <property type="component" value="Chromosome"/>
</dbReference>
<dbReference type="EMBL" id="AP014569">
    <property type="protein sequence ID" value="BAO83062.1"/>
    <property type="molecule type" value="Genomic_DNA"/>
</dbReference>
<reference evidence="4 5" key="1">
    <citation type="journal article" date="2014" name="Nat. Commun.">
        <title>Physiological and genomic features of highly alkaliphilic hydrogen-utilizing Betaproteobacteria from a continental serpentinizing site.</title>
        <authorList>
            <person name="Suzuki S."/>
            <person name="Kuenen J.G."/>
            <person name="Schipper K."/>
            <person name="van der Velde S."/>
            <person name="Ishii S."/>
            <person name="Wu A."/>
            <person name="Sorokin D.Y."/>
            <person name="Tenney A."/>
            <person name="Meng X.Y."/>
            <person name="Morrill P.L."/>
            <person name="Kamagata Y."/>
            <person name="Muyzer G."/>
            <person name="Nealson K.H."/>
        </authorList>
    </citation>
    <scope>NUCLEOTIDE SEQUENCE [LARGE SCALE GENOMIC DNA]</scope>
    <source>
        <strain evidence="4 5">B1</strain>
    </source>
</reference>
<comment type="similarity">
    <text evidence="1">Belongs to the leucine-binding protein family.</text>
</comment>
<dbReference type="PANTHER" id="PTHR30483:SF6">
    <property type="entry name" value="PERIPLASMIC BINDING PROTEIN OF ABC TRANSPORTER FOR NATURAL AMINO ACIDS"/>
    <property type="match status" value="1"/>
</dbReference>
<dbReference type="STRING" id="1458426.SMCB_0834"/>
<keyword evidence="5" id="KW-1185">Reference proteome</keyword>
<keyword evidence="2" id="KW-0732">Signal</keyword>
<proteinExistence type="inferred from homology"/>
<dbReference type="SUPFAM" id="SSF53822">
    <property type="entry name" value="Periplasmic binding protein-like I"/>
    <property type="match status" value="1"/>
</dbReference>
<dbReference type="AlphaFoldDB" id="A0A060NMQ5"/>
<evidence type="ECO:0000313" key="4">
    <source>
        <dbReference type="EMBL" id="BAO83062.1"/>
    </source>
</evidence>
<sequence length="342" mass="37094">MRLALLAGLTGAISDLGVGVRDGALLAIEQARAAGRALELLEFDDAQRPEMLPEVALRIASAQVAAVIGPATSSIAQTWIPLAQEHGLLSVSPTVTSHDFSGLDDLFFRVCASTRLYATHSATFAVQRRGWRRLTLVRDEANAAYTRSWADFFLAQAGALGADVAEPVVYRGPLQPQQAHAALQQALVQQPDALVLVASASDTAMLAQLARRSPQTPALQAAEWASTDQLIVRGGRAVEGMVVSQYFDRESRTPAYLDFLQRFEQRFRRAPGFAEVAAYDAAQVLLQALQQQAAGEALKATLLRVRSFNGLQDPIVFDAYGDHLRPLVMTEIRNGRFSTVRA</sequence>
<accession>A0A060NMQ5</accession>
<evidence type="ECO:0000259" key="3">
    <source>
        <dbReference type="Pfam" id="PF13458"/>
    </source>
</evidence>
<dbReference type="KEGG" id="cbab:SMCB_0834"/>